<gene>
    <name evidence="1" type="ORF">CAPTEDRAFT_40099</name>
</gene>
<sequence length="81" mass="9100">VSLLKAREGGYAFIWDSPVLDFAVQQPPCDTVHTVGRVFGQVGYGLGLQKSSPYGEELSMYILQLRESGFLDDLKTKWFKD</sequence>
<evidence type="ECO:0000313" key="2">
    <source>
        <dbReference type="EnsemblMetazoa" id="CapteP40099"/>
    </source>
</evidence>
<feature type="non-terminal residue" evidence="1">
    <location>
        <position position="81"/>
    </location>
</feature>
<evidence type="ECO:0000313" key="1">
    <source>
        <dbReference type="EMBL" id="ELU04581.1"/>
    </source>
</evidence>
<dbReference type="EMBL" id="KB302197">
    <property type="protein sequence ID" value="ELU04581.1"/>
    <property type="molecule type" value="Genomic_DNA"/>
</dbReference>
<dbReference type="Gene3D" id="3.40.190.10">
    <property type="entry name" value="Periplasmic binding protein-like II"/>
    <property type="match status" value="2"/>
</dbReference>
<dbReference type="PANTHER" id="PTHR18966">
    <property type="entry name" value="IONOTROPIC GLUTAMATE RECEPTOR"/>
    <property type="match status" value="1"/>
</dbReference>
<reference evidence="2" key="3">
    <citation type="submission" date="2015-06" db="UniProtKB">
        <authorList>
            <consortium name="EnsemblMetazoa"/>
        </authorList>
    </citation>
    <scope>IDENTIFICATION</scope>
</reference>
<evidence type="ECO:0000313" key="3">
    <source>
        <dbReference type="Proteomes" id="UP000014760"/>
    </source>
</evidence>
<reference evidence="3" key="1">
    <citation type="submission" date="2012-12" db="EMBL/GenBank/DDBJ databases">
        <authorList>
            <person name="Hellsten U."/>
            <person name="Grimwood J."/>
            <person name="Chapman J.A."/>
            <person name="Shapiro H."/>
            <person name="Aerts A."/>
            <person name="Otillar R.P."/>
            <person name="Terry A.Y."/>
            <person name="Boore J.L."/>
            <person name="Simakov O."/>
            <person name="Marletaz F."/>
            <person name="Cho S.-J."/>
            <person name="Edsinger-Gonzales E."/>
            <person name="Havlak P."/>
            <person name="Kuo D.-H."/>
            <person name="Larsson T."/>
            <person name="Lv J."/>
            <person name="Arendt D."/>
            <person name="Savage R."/>
            <person name="Osoegawa K."/>
            <person name="de Jong P."/>
            <person name="Lindberg D.R."/>
            <person name="Seaver E.C."/>
            <person name="Weisblat D.A."/>
            <person name="Putnam N.H."/>
            <person name="Grigoriev I.V."/>
            <person name="Rokhsar D.S."/>
        </authorList>
    </citation>
    <scope>NUCLEOTIDE SEQUENCE</scope>
    <source>
        <strain evidence="3">I ESC-2004</strain>
    </source>
</reference>
<feature type="non-terminal residue" evidence="1">
    <location>
        <position position="1"/>
    </location>
</feature>
<keyword evidence="3" id="KW-1185">Reference proteome</keyword>
<dbReference type="AlphaFoldDB" id="R7UES6"/>
<name>R7UES6_CAPTE</name>
<organism evidence="1">
    <name type="scientific">Capitella teleta</name>
    <name type="common">Polychaete worm</name>
    <dbReference type="NCBI Taxonomy" id="283909"/>
    <lineage>
        <taxon>Eukaryota</taxon>
        <taxon>Metazoa</taxon>
        <taxon>Spiralia</taxon>
        <taxon>Lophotrochozoa</taxon>
        <taxon>Annelida</taxon>
        <taxon>Polychaeta</taxon>
        <taxon>Sedentaria</taxon>
        <taxon>Scolecida</taxon>
        <taxon>Capitellidae</taxon>
        <taxon>Capitella</taxon>
    </lineage>
</organism>
<dbReference type="EnsemblMetazoa" id="CapteT40099">
    <property type="protein sequence ID" value="CapteP40099"/>
    <property type="gene ID" value="CapteG40099"/>
</dbReference>
<dbReference type="Proteomes" id="UP000014760">
    <property type="component" value="Unassembled WGS sequence"/>
</dbReference>
<dbReference type="OrthoDB" id="5984008at2759"/>
<proteinExistence type="predicted"/>
<protein>
    <recommendedName>
        <fullName evidence="4">Solute-binding protein family 3/N-terminal domain-containing protein</fullName>
    </recommendedName>
</protein>
<reference evidence="1 3" key="2">
    <citation type="journal article" date="2013" name="Nature">
        <title>Insights into bilaterian evolution from three spiralian genomes.</title>
        <authorList>
            <person name="Simakov O."/>
            <person name="Marletaz F."/>
            <person name="Cho S.J."/>
            <person name="Edsinger-Gonzales E."/>
            <person name="Havlak P."/>
            <person name="Hellsten U."/>
            <person name="Kuo D.H."/>
            <person name="Larsson T."/>
            <person name="Lv J."/>
            <person name="Arendt D."/>
            <person name="Savage R."/>
            <person name="Osoegawa K."/>
            <person name="de Jong P."/>
            <person name="Grimwood J."/>
            <person name="Chapman J.A."/>
            <person name="Shapiro H."/>
            <person name="Aerts A."/>
            <person name="Otillar R.P."/>
            <person name="Terry A.Y."/>
            <person name="Boore J.L."/>
            <person name="Grigoriev I.V."/>
            <person name="Lindberg D.R."/>
            <person name="Seaver E.C."/>
            <person name="Weisblat D.A."/>
            <person name="Putnam N.H."/>
            <person name="Rokhsar D.S."/>
        </authorList>
    </citation>
    <scope>NUCLEOTIDE SEQUENCE</scope>
    <source>
        <strain evidence="1 3">I ESC-2004</strain>
    </source>
</reference>
<evidence type="ECO:0008006" key="4">
    <source>
        <dbReference type="Google" id="ProtNLM"/>
    </source>
</evidence>
<accession>R7UES6</accession>
<dbReference type="STRING" id="283909.R7UES6"/>
<dbReference type="InterPro" id="IPR015683">
    <property type="entry name" value="Ionotropic_Glu_rcpt"/>
</dbReference>
<dbReference type="HOGENOM" id="CLU_2580614_0_0_1"/>
<dbReference type="SUPFAM" id="SSF53850">
    <property type="entry name" value="Periplasmic binding protein-like II"/>
    <property type="match status" value="1"/>
</dbReference>
<dbReference type="EMBL" id="AMQN01001392">
    <property type="status" value="NOT_ANNOTATED_CDS"/>
    <property type="molecule type" value="Genomic_DNA"/>
</dbReference>